<feature type="transmembrane region" description="Helical" evidence="6">
    <location>
        <begin position="426"/>
        <end position="447"/>
    </location>
</feature>
<dbReference type="InterPro" id="IPR002528">
    <property type="entry name" value="MATE_fam"/>
</dbReference>
<feature type="transmembrane region" description="Helical" evidence="6">
    <location>
        <begin position="398"/>
        <end position="420"/>
    </location>
</feature>
<dbReference type="GO" id="GO:0042910">
    <property type="term" value="F:xenobiotic transmembrane transporter activity"/>
    <property type="evidence" value="ECO:0007669"/>
    <property type="project" value="InterPro"/>
</dbReference>
<keyword evidence="4 6" id="KW-1133">Transmembrane helix</keyword>
<feature type="transmembrane region" description="Helical" evidence="6">
    <location>
        <begin position="26"/>
        <end position="47"/>
    </location>
</feature>
<evidence type="ECO:0000256" key="1">
    <source>
        <dbReference type="ARBA" id="ARBA00004141"/>
    </source>
</evidence>
<evidence type="ECO:0000256" key="4">
    <source>
        <dbReference type="ARBA" id="ARBA00022989"/>
    </source>
</evidence>
<keyword evidence="3 6" id="KW-0812">Transmembrane</keyword>
<feature type="transmembrane region" description="Helical" evidence="6">
    <location>
        <begin position="173"/>
        <end position="193"/>
    </location>
</feature>
<evidence type="ECO:0000313" key="8">
    <source>
        <dbReference type="Proteomes" id="UP000826271"/>
    </source>
</evidence>
<sequence>MQLNSASSEHKSHDLKGRICEESKKIWRVALPSVISRLSIFGIVVVSQSFIGRINSTDLAAYALVQTVTVRFVTGILIGMSSATETLCGQAFGAKQYHMMGIFLQRSWLINLITLTILLPILIFATPIFKLLHEEEAIAKSTRYISLWFIPFIYSIVFSVTIQTYLQAQQKNVIIAWLSLVQFTIHILLSWLFVHVMKLGVPGAMGALCISSWFLVFGEFVYIFGGWCPESWRGFSLTALKDIFPVVKLSISSGVMICLELWYYAILVLLAGYMKNAKVAISAFSICLNISAWELMISFGIMGAAIVRVANELGRGDAKAAKFSIKVLISTSTLIGLLFWVLCLVFGNKIGYLFTKDEEVARSVSDLSILLAFSVLLNGIFPVLTGVAIGAGLQTKVAIINLICFYAIGLPIGAVLGYVTHLQAKGIWIGMISGVVAQTLALIFMTWRTNWDNEVIITSSRLNRWYLKSEEENNLEMK</sequence>
<comment type="caution">
    <text evidence="7">The sequence shown here is derived from an EMBL/GenBank/DDBJ whole genome shotgun (WGS) entry which is preliminary data.</text>
</comment>
<feature type="transmembrane region" description="Helical" evidence="6">
    <location>
        <begin position="279"/>
        <end position="307"/>
    </location>
</feature>
<comment type="subcellular location">
    <subcellularLocation>
        <location evidence="1">Membrane</location>
        <topology evidence="1">Multi-pass membrane protein</topology>
    </subcellularLocation>
</comment>
<dbReference type="NCBIfam" id="TIGR00797">
    <property type="entry name" value="matE"/>
    <property type="match status" value="1"/>
</dbReference>
<dbReference type="GO" id="GO:1990961">
    <property type="term" value="P:xenobiotic detoxification by transmembrane export across the plasma membrane"/>
    <property type="evidence" value="ECO:0007669"/>
    <property type="project" value="InterPro"/>
</dbReference>
<dbReference type="Pfam" id="PF01554">
    <property type="entry name" value="MatE"/>
    <property type="match status" value="2"/>
</dbReference>
<evidence type="ECO:0000313" key="7">
    <source>
        <dbReference type="EMBL" id="KAG8362819.1"/>
    </source>
</evidence>
<comment type="similarity">
    <text evidence="2 6">Belongs to the multi antimicrobial extrusion (MATE) (TC 2.A.66.1) family.</text>
</comment>
<evidence type="ECO:0000256" key="5">
    <source>
        <dbReference type="ARBA" id="ARBA00023136"/>
    </source>
</evidence>
<dbReference type="EMBL" id="WHWC01000273">
    <property type="protein sequence ID" value="KAG8362819.1"/>
    <property type="molecule type" value="Genomic_DNA"/>
</dbReference>
<evidence type="ECO:0000256" key="3">
    <source>
        <dbReference type="ARBA" id="ARBA00022692"/>
    </source>
</evidence>
<reference evidence="7" key="1">
    <citation type="submission" date="2019-10" db="EMBL/GenBank/DDBJ databases">
        <authorList>
            <person name="Zhang R."/>
            <person name="Pan Y."/>
            <person name="Wang J."/>
            <person name="Ma R."/>
            <person name="Yu S."/>
        </authorList>
    </citation>
    <scope>NUCLEOTIDE SEQUENCE</scope>
    <source>
        <strain evidence="7">LA-IB0</strain>
        <tissue evidence="7">Leaf</tissue>
    </source>
</reference>
<evidence type="ECO:0000256" key="2">
    <source>
        <dbReference type="ARBA" id="ARBA00010199"/>
    </source>
</evidence>
<dbReference type="Proteomes" id="UP000826271">
    <property type="component" value="Unassembled WGS sequence"/>
</dbReference>
<feature type="transmembrane region" description="Helical" evidence="6">
    <location>
        <begin position="144"/>
        <end position="166"/>
    </location>
</feature>
<dbReference type="PANTHER" id="PTHR11206">
    <property type="entry name" value="MULTIDRUG RESISTANCE PROTEIN"/>
    <property type="match status" value="1"/>
</dbReference>
<organism evidence="7 8">
    <name type="scientific">Buddleja alternifolia</name>
    <dbReference type="NCBI Taxonomy" id="168488"/>
    <lineage>
        <taxon>Eukaryota</taxon>
        <taxon>Viridiplantae</taxon>
        <taxon>Streptophyta</taxon>
        <taxon>Embryophyta</taxon>
        <taxon>Tracheophyta</taxon>
        <taxon>Spermatophyta</taxon>
        <taxon>Magnoliopsida</taxon>
        <taxon>eudicotyledons</taxon>
        <taxon>Gunneridae</taxon>
        <taxon>Pentapetalae</taxon>
        <taxon>asterids</taxon>
        <taxon>lamiids</taxon>
        <taxon>Lamiales</taxon>
        <taxon>Scrophulariaceae</taxon>
        <taxon>Buddlejeae</taxon>
        <taxon>Buddleja</taxon>
    </lineage>
</organism>
<keyword evidence="8" id="KW-1185">Reference proteome</keyword>
<protein>
    <recommendedName>
        <fullName evidence="6">Protein DETOXIFICATION</fullName>
    </recommendedName>
    <alternativeName>
        <fullName evidence="6">Multidrug and toxic compound extrusion protein</fullName>
    </alternativeName>
</protein>
<dbReference type="CDD" id="cd13132">
    <property type="entry name" value="MATE_eukaryotic"/>
    <property type="match status" value="1"/>
</dbReference>
<proteinExistence type="inferred from homology"/>
<accession>A0AAV6W0D0</accession>
<keyword evidence="5 6" id="KW-0472">Membrane</keyword>
<name>A0AAV6W0D0_9LAMI</name>
<feature type="transmembrane region" description="Helical" evidence="6">
    <location>
        <begin position="367"/>
        <end position="391"/>
    </location>
</feature>
<feature type="transmembrane region" description="Helical" evidence="6">
    <location>
        <begin position="108"/>
        <end position="132"/>
    </location>
</feature>
<dbReference type="GO" id="GO:0015297">
    <property type="term" value="F:antiporter activity"/>
    <property type="evidence" value="ECO:0007669"/>
    <property type="project" value="InterPro"/>
</dbReference>
<feature type="transmembrane region" description="Helical" evidence="6">
    <location>
        <begin position="327"/>
        <end position="347"/>
    </location>
</feature>
<dbReference type="InterPro" id="IPR045069">
    <property type="entry name" value="MATE_euk"/>
</dbReference>
<feature type="transmembrane region" description="Helical" evidence="6">
    <location>
        <begin position="249"/>
        <end position="273"/>
    </location>
</feature>
<dbReference type="AlphaFoldDB" id="A0AAV6W0D0"/>
<dbReference type="GO" id="GO:0016020">
    <property type="term" value="C:membrane"/>
    <property type="evidence" value="ECO:0007669"/>
    <property type="project" value="UniProtKB-SubCell"/>
</dbReference>
<evidence type="ECO:0000256" key="6">
    <source>
        <dbReference type="RuleBase" id="RU004914"/>
    </source>
</evidence>
<gene>
    <name evidence="7" type="ORF">BUALT_BualtUnG0034200</name>
</gene>